<organism evidence="1 2">
    <name type="scientific">Rubricella aquisinus</name>
    <dbReference type="NCBI Taxonomy" id="2028108"/>
    <lineage>
        <taxon>Bacteria</taxon>
        <taxon>Pseudomonadati</taxon>
        <taxon>Pseudomonadota</taxon>
        <taxon>Alphaproteobacteria</taxon>
        <taxon>Rhodobacterales</taxon>
        <taxon>Paracoccaceae</taxon>
        <taxon>Rubricella</taxon>
    </lineage>
</organism>
<dbReference type="AlphaFoldDB" id="A0A840X4U2"/>
<dbReference type="PANTHER" id="PTHR38605:SF1">
    <property type="entry name" value="ATPASE"/>
    <property type="match status" value="1"/>
</dbReference>
<comment type="caution">
    <text evidence="1">The sequence shown here is derived from an EMBL/GenBank/DDBJ whole genome shotgun (WGS) entry which is preliminary data.</text>
</comment>
<dbReference type="RefSeq" id="WP_343051499.1">
    <property type="nucleotide sequence ID" value="NZ_JACIJS010000009.1"/>
</dbReference>
<keyword evidence="2" id="KW-1185">Reference proteome</keyword>
<evidence type="ECO:0000313" key="1">
    <source>
        <dbReference type="EMBL" id="MBB5516855.1"/>
    </source>
</evidence>
<protein>
    <recommendedName>
        <fullName evidence="3">YcjX family protein</fullName>
    </recommendedName>
</protein>
<sequence length="483" mass="52979">MRTTGVQAIFGIGRVADGIWRSIEGVQSGVNEALFEPVLRIGVTGLARAGKTVFITSLIANLLDRGRMQGLRAEAEGRILAAYLEPQPDDGVPRFEYETHRDALRGDTPHWPASTRSISQLRLSLKVRPQGLLSGMSGPRVVHIDIVDYPGEWLLDLPLMEMDFATWSQDAIAMANHPSRAAHSAEWRAMIQGLDPTIPLDEPQARALTDTFKDYLAACQKAGLSGLAPGRFLMPGDLDGSPALTFTPLPLEGQRLKSGMLGRAFERRFDAYKRLVVKPFFRDHFARIDRQVVLVDALTAIHAGPQAVEDMRAAMARILETFQPGQNSWLAPLIGKRVEKILFAATKADHLHQSQHPALSNFMQAMLRDAMDRAQYKGAAAEAIALASLRATVEHEGTHDGRQIDMVRGRAAETGKMIALHAGDLPSDPARLLSSARQGAEAWLDASYSVMRFDPPHLTLQPGDGPPHIRLDRAADFLIGDKL</sequence>
<dbReference type="PIRSF" id="PIRSF019381">
    <property type="entry name" value="YcjX"/>
    <property type="match status" value="1"/>
</dbReference>
<dbReference type="InterPro" id="IPR007413">
    <property type="entry name" value="YcjX-like"/>
</dbReference>
<dbReference type="PANTHER" id="PTHR38605">
    <property type="entry name" value="ATPASE-RELATED"/>
    <property type="match status" value="1"/>
</dbReference>
<reference evidence="1 2" key="1">
    <citation type="submission" date="2020-08" db="EMBL/GenBank/DDBJ databases">
        <title>Genomic Encyclopedia of Type Strains, Phase IV (KMG-IV): sequencing the most valuable type-strain genomes for metagenomic binning, comparative biology and taxonomic classification.</title>
        <authorList>
            <person name="Goeker M."/>
        </authorList>
    </citation>
    <scope>NUCLEOTIDE SEQUENCE [LARGE SCALE GENOMIC DNA]</scope>
    <source>
        <strain evidence="1 2">DSM 103377</strain>
    </source>
</reference>
<dbReference type="Pfam" id="PF04317">
    <property type="entry name" value="DUF463"/>
    <property type="match status" value="1"/>
</dbReference>
<dbReference type="EMBL" id="JACIJS010000009">
    <property type="protein sequence ID" value="MBB5516855.1"/>
    <property type="molecule type" value="Genomic_DNA"/>
</dbReference>
<proteinExistence type="predicted"/>
<evidence type="ECO:0000313" key="2">
    <source>
        <dbReference type="Proteomes" id="UP000553766"/>
    </source>
</evidence>
<gene>
    <name evidence="1" type="ORF">FHS89_002897</name>
</gene>
<accession>A0A840X4U2</accession>
<evidence type="ECO:0008006" key="3">
    <source>
        <dbReference type="Google" id="ProtNLM"/>
    </source>
</evidence>
<name>A0A840X4U2_9RHOB</name>
<dbReference type="Proteomes" id="UP000553766">
    <property type="component" value="Unassembled WGS sequence"/>
</dbReference>